<keyword evidence="4" id="KW-0808">Transferase</keyword>
<feature type="domain" description="MOFRL-associated" evidence="3">
    <location>
        <begin position="44"/>
        <end position="261"/>
    </location>
</feature>
<dbReference type="Pfam" id="PF13660">
    <property type="entry name" value="DUF4147"/>
    <property type="match status" value="1"/>
</dbReference>
<dbReference type="PANTHER" id="PTHR12227">
    <property type="entry name" value="GLYCERATE KINASE"/>
    <property type="match status" value="1"/>
</dbReference>
<dbReference type="PANTHER" id="PTHR12227:SF0">
    <property type="entry name" value="GLYCERATE KINASE"/>
    <property type="match status" value="1"/>
</dbReference>
<reference evidence="4 5" key="1">
    <citation type="submission" date="2018-08" db="EMBL/GenBank/DDBJ databases">
        <authorList>
            <person name="Khan S.A."/>
            <person name="Jeon C.O."/>
            <person name="Chun B.H."/>
            <person name="Jeong S.E."/>
        </authorList>
    </citation>
    <scope>NUCLEOTIDE SEQUENCE [LARGE SCALE GENOMIC DNA]</scope>
    <source>
        <strain evidence="4 5">S-16</strain>
    </source>
</reference>
<dbReference type="GO" id="GO:0005737">
    <property type="term" value="C:cytoplasm"/>
    <property type="evidence" value="ECO:0007669"/>
    <property type="project" value="TreeGrafter"/>
</dbReference>
<dbReference type="Gene3D" id="3.40.50.10180">
    <property type="entry name" value="Glycerate kinase, MOFRL-like N-terminal domain"/>
    <property type="match status" value="1"/>
</dbReference>
<name>A0A3N7JRX3_9BURK</name>
<reference evidence="4 5" key="2">
    <citation type="submission" date="2018-12" db="EMBL/GenBank/DDBJ databases">
        <title>Rhizobacter gummiphilus sp. nov., a rubber-degrading bacterium isolated from the soil of a botanical garden in Japan.</title>
        <authorList>
            <person name="Shunsuke S.S."/>
        </authorList>
    </citation>
    <scope>NUCLEOTIDE SEQUENCE [LARGE SCALE GENOMIC DNA]</scope>
    <source>
        <strain evidence="4 5">S-16</strain>
    </source>
</reference>
<evidence type="ECO:0000256" key="1">
    <source>
        <dbReference type="SAM" id="MobiDB-lite"/>
    </source>
</evidence>
<dbReference type="InterPro" id="IPR038614">
    <property type="entry name" value="GK_N_sf"/>
</dbReference>
<keyword evidence="5" id="KW-1185">Reference proteome</keyword>
<dbReference type="SUPFAM" id="SSF82544">
    <property type="entry name" value="GckA/TtuD-like"/>
    <property type="match status" value="1"/>
</dbReference>
<accession>A0A3N7JRX3</accession>
<evidence type="ECO:0000259" key="3">
    <source>
        <dbReference type="Pfam" id="PF13660"/>
    </source>
</evidence>
<dbReference type="Gene3D" id="3.40.1480.10">
    <property type="entry name" value="MOFRL domain"/>
    <property type="match status" value="1"/>
</dbReference>
<evidence type="ECO:0000259" key="2">
    <source>
        <dbReference type="Pfam" id="PF05161"/>
    </source>
</evidence>
<dbReference type="InterPro" id="IPR039760">
    <property type="entry name" value="MOFRL_protein"/>
</dbReference>
<dbReference type="InterPro" id="IPR007835">
    <property type="entry name" value="MOFRL"/>
</dbReference>
<dbReference type="GO" id="GO:0008887">
    <property type="term" value="F:glycerate kinase activity"/>
    <property type="evidence" value="ECO:0007669"/>
    <property type="project" value="InterPro"/>
</dbReference>
<dbReference type="EMBL" id="QUSW01000009">
    <property type="protein sequence ID" value="RQP21775.1"/>
    <property type="molecule type" value="Genomic_DNA"/>
</dbReference>
<proteinExistence type="predicted"/>
<organism evidence="4 5">
    <name type="scientific">Piscinibacter terrae</name>
    <dbReference type="NCBI Taxonomy" id="2496871"/>
    <lineage>
        <taxon>Bacteria</taxon>
        <taxon>Pseudomonadati</taxon>
        <taxon>Pseudomonadota</taxon>
        <taxon>Betaproteobacteria</taxon>
        <taxon>Burkholderiales</taxon>
        <taxon>Sphaerotilaceae</taxon>
        <taxon>Piscinibacter</taxon>
    </lineage>
</organism>
<dbReference type="AlphaFoldDB" id="A0A3N7JRX3"/>
<dbReference type="Proteomes" id="UP000267464">
    <property type="component" value="Unassembled WGS sequence"/>
</dbReference>
<evidence type="ECO:0000313" key="5">
    <source>
        <dbReference type="Proteomes" id="UP000267464"/>
    </source>
</evidence>
<protein>
    <submittedName>
        <fullName evidence="4">Glycerate kinase</fullName>
    </submittedName>
</protein>
<keyword evidence="4" id="KW-0418">Kinase</keyword>
<dbReference type="Pfam" id="PF05161">
    <property type="entry name" value="MOFRL"/>
    <property type="match status" value="1"/>
</dbReference>
<feature type="domain" description="MOFRL" evidence="2">
    <location>
        <begin position="343"/>
        <end position="448"/>
    </location>
</feature>
<gene>
    <name evidence="4" type="ORF">DZC73_25360</name>
</gene>
<feature type="region of interest" description="Disordered" evidence="1">
    <location>
        <begin position="1"/>
        <end position="26"/>
    </location>
</feature>
<comment type="caution">
    <text evidence="4">The sequence shown here is derived from an EMBL/GenBank/DDBJ whole genome shotgun (WGS) entry which is preliminary data.</text>
</comment>
<dbReference type="OrthoDB" id="9766552at2"/>
<sequence>MRCAYRSGARRSPHEGLSPGQRGHRAGLDVNRVSSRAPDSVQLLSRFYDAALQAADPRVVLPRHLPPPPSGRLRVVGVGKAAAAMAAAVEAHYGVPLEGSVVVPHGAQLTLQHIEVLSAPHPIPDTSSVAAAQRLLSRVAGLNEDDLVLALISGGGSALCALPQSGVSLHEKQALTRALLLGGASIHELNIVRKHLSQFKGGRLLQAALPARVHSFVISDIPGDDLGMVASGPTFVDASTCAEALAVLEKYGIDMPESVGRGLTTGAFETPKVPLSEMNRNPSVMVTCAMDGLQAAAAAVRQQGFTAHIISDALEGEAIHLAKAHADIALKVQRGLTFSSAPCVLLSGGEATVKVRGKGKGGRNTEFILALAHELRGARGIFALSAGTDGLDGTADAAGAWATPATLEAGACLGYEAPDFLARNDSFTYLHALDACVVTGPTHTNINDFRAVLVLPA</sequence>
<dbReference type="InterPro" id="IPR025286">
    <property type="entry name" value="MOFRL_assoc_dom"/>
</dbReference>
<evidence type="ECO:0000313" key="4">
    <source>
        <dbReference type="EMBL" id="RQP21775.1"/>
    </source>
</evidence>
<dbReference type="InterPro" id="IPR037035">
    <property type="entry name" value="GK-like_C_sf"/>
</dbReference>